<dbReference type="GO" id="GO:0046983">
    <property type="term" value="F:protein dimerization activity"/>
    <property type="evidence" value="ECO:0007669"/>
    <property type="project" value="InterPro"/>
</dbReference>
<dbReference type="InterPro" id="IPR000700">
    <property type="entry name" value="PAS-assoc_C"/>
</dbReference>
<keyword evidence="8" id="KW-1185">Reference proteome</keyword>
<evidence type="ECO:0000256" key="2">
    <source>
        <dbReference type="ARBA" id="ARBA00022777"/>
    </source>
</evidence>
<dbReference type="GO" id="GO:0000155">
    <property type="term" value="F:phosphorelay sensor kinase activity"/>
    <property type="evidence" value="ECO:0007669"/>
    <property type="project" value="InterPro"/>
</dbReference>
<dbReference type="InterPro" id="IPR036890">
    <property type="entry name" value="HATPase_C_sf"/>
</dbReference>
<reference evidence="7 8" key="1">
    <citation type="submission" date="2019-12" db="EMBL/GenBank/DDBJ databases">
        <title>Novel species isolated from a subtropical stream in China.</title>
        <authorList>
            <person name="Lu H."/>
        </authorList>
    </citation>
    <scope>NUCLEOTIDE SEQUENCE [LARGE SCALE GENOMIC DNA]</scope>
    <source>
        <strain evidence="7 8">FT127W</strain>
    </source>
</reference>
<organism evidence="7 8">
    <name type="scientific">Pseudoduganella aquatica</name>
    <dbReference type="NCBI Taxonomy" id="2660641"/>
    <lineage>
        <taxon>Bacteria</taxon>
        <taxon>Pseudomonadati</taxon>
        <taxon>Pseudomonadota</taxon>
        <taxon>Betaproteobacteria</taxon>
        <taxon>Burkholderiales</taxon>
        <taxon>Oxalobacteraceae</taxon>
        <taxon>Telluria group</taxon>
        <taxon>Pseudoduganella</taxon>
    </lineage>
</organism>
<dbReference type="SUPFAM" id="SSF55785">
    <property type="entry name" value="PYP-like sensor domain (PAS domain)"/>
    <property type="match status" value="1"/>
</dbReference>
<dbReference type="SMART" id="SM00091">
    <property type="entry name" value="PAS"/>
    <property type="match status" value="1"/>
</dbReference>
<evidence type="ECO:0000313" key="8">
    <source>
        <dbReference type="Proteomes" id="UP000450676"/>
    </source>
</evidence>
<keyword evidence="1" id="KW-0808">Transferase</keyword>
<dbReference type="InterPro" id="IPR035965">
    <property type="entry name" value="PAS-like_dom_sf"/>
</dbReference>
<accession>A0A7X4KPU3</accession>
<dbReference type="AlphaFoldDB" id="A0A7X4KPU3"/>
<feature type="domain" description="PAS" evidence="5">
    <location>
        <begin position="60"/>
        <end position="130"/>
    </location>
</feature>
<dbReference type="InterPro" id="IPR011712">
    <property type="entry name" value="Sig_transdc_His_kin_sub3_dim/P"/>
</dbReference>
<dbReference type="RefSeq" id="WP_161074921.1">
    <property type="nucleotide sequence ID" value="NZ_CP086370.1"/>
</dbReference>
<name>A0A7X4KPU3_9BURK</name>
<dbReference type="EMBL" id="WWCU01000042">
    <property type="protein sequence ID" value="MYN10633.1"/>
    <property type="molecule type" value="Genomic_DNA"/>
</dbReference>
<comment type="caution">
    <text evidence="7">The sequence shown here is derived from an EMBL/GenBank/DDBJ whole genome shotgun (WGS) entry which is preliminary data.</text>
</comment>
<evidence type="ECO:0000259" key="5">
    <source>
        <dbReference type="PROSITE" id="PS50112"/>
    </source>
</evidence>
<feature type="domain" description="PAC" evidence="6">
    <location>
        <begin position="125"/>
        <end position="186"/>
    </location>
</feature>
<dbReference type="InterPro" id="IPR050482">
    <property type="entry name" value="Sensor_HK_TwoCompSys"/>
</dbReference>
<dbReference type="Gene3D" id="3.30.565.10">
    <property type="entry name" value="Histidine kinase-like ATPase, C-terminal domain"/>
    <property type="match status" value="1"/>
</dbReference>
<dbReference type="Gene3D" id="1.20.5.1930">
    <property type="match status" value="1"/>
</dbReference>
<dbReference type="InterPro" id="IPR013656">
    <property type="entry name" value="PAS_4"/>
</dbReference>
<dbReference type="NCBIfam" id="TIGR00229">
    <property type="entry name" value="sensory_box"/>
    <property type="match status" value="1"/>
</dbReference>
<feature type="coiled-coil region" evidence="4">
    <location>
        <begin position="26"/>
        <end position="60"/>
    </location>
</feature>
<dbReference type="PROSITE" id="PS50112">
    <property type="entry name" value="PAS"/>
    <property type="match status" value="1"/>
</dbReference>
<dbReference type="GO" id="GO:0016020">
    <property type="term" value="C:membrane"/>
    <property type="evidence" value="ECO:0007669"/>
    <property type="project" value="InterPro"/>
</dbReference>
<dbReference type="Pfam" id="PF07730">
    <property type="entry name" value="HisKA_3"/>
    <property type="match status" value="1"/>
</dbReference>
<sequence length="417" mass="46165">MFPELTIPLTQTAAAGAALLAAIWLWRRAEAARRSAENELARLRQQLAACEKGAAELARNEHQLREVLEKLPLALFLKDAESRFVMMNEACEQAFGQRYATLAGTHGGAHYPPEQQAGFLAADRAAFESRRLWCDEEWLWHAGLQQDRRLLTYKQPLYDEHGQPALLVGMCVDVTERRAAEDALQSTLRQLRELSDLQETARGQERHRHAQTLHDSLGQSLMALKLDASMLASASRASHPRLHAHAQRVQGTLDKAIHTVRSLINDLHPSTLELGLPAATDWLLKQQERGGGMHCQLHLISDSAVLAQPQTWAIFRMIQEALYSIQAHAQATRLDVSLDLRASALLVVISDNGLGCWAAGSRRATLSMLALRERVSAHGGQLTEDNTPGRGTTLTFMFPGNEKREAAASRLSDSVRA</sequence>
<dbReference type="Proteomes" id="UP000450676">
    <property type="component" value="Unassembled WGS sequence"/>
</dbReference>
<dbReference type="InterPro" id="IPR000014">
    <property type="entry name" value="PAS"/>
</dbReference>
<evidence type="ECO:0000256" key="4">
    <source>
        <dbReference type="SAM" id="Coils"/>
    </source>
</evidence>
<keyword evidence="3" id="KW-0902">Two-component regulatory system</keyword>
<evidence type="ECO:0000259" key="6">
    <source>
        <dbReference type="PROSITE" id="PS50113"/>
    </source>
</evidence>
<dbReference type="SUPFAM" id="SSF55874">
    <property type="entry name" value="ATPase domain of HSP90 chaperone/DNA topoisomerase II/histidine kinase"/>
    <property type="match status" value="1"/>
</dbReference>
<evidence type="ECO:0000256" key="1">
    <source>
        <dbReference type="ARBA" id="ARBA00022679"/>
    </source>
</evidence>
<dbReference type="Pfam" id="PF08448">
    <property type="entry name" value="PAS_4"/>
    <property type="match status" value="1"/>
</dbReference>
<dbReference type="PROSITE" id="PS50113">
    <property type="entry name" value="PAC"/>
    <property type="match status" value="1"/>
</dbReference>
<dbReference type="PANTHER" id="PTHR24421">
    <property type="entry name" value="NITRATE/NITRITE SENSOR PROTEIN NARX-RELATED"/>
    <property type="match status" value="1"/>
</dbReference>
<dbReference type="PANTHER" id="PTHR24421:SF59">
    <property type="entry name" value="OXYGEN SENSOR HISTIDINE KINASE NREB"/>
    <property type="match status" value="1"/>
</dbReference>
<proteinExistence type="predicted"/>
<evidence type="ECO:0000313" key="7">
    <source>
        <dbReference type="EMBL" id="MYN10633.1"/>
    </source>
</evidence>
<dbReference type="Gene3D" id="3.30.450.20">
    <property type="entry name" value="PAS domain"/>
    <property type="match status" value="1"/>
</dbReference>
<evidence type="ECO:0000256" key="3">
    <source>
        <dbReference type="ARBA" id="ARBA00023012"/>
    </source>
</evidence>
<dbReference type="CDD" id="cd00130">
    <property type="entry name" value="PAS"/>
    <property type="match status" value="1"/>
</dbReference>
<keyword evidence="2" id="KW-0418">Kinase</keyword>
<protein>
    <submittedName>
        <fullName evidence="7">PAS domain-containing protein</fullName>
    </submittedName>
</protein>
<dbReference type="CDD" id="cd16917">
    <property type="entry name" value="HATPase_UhpB-NarQ-NarX-like"/>
    <property type="match status" value="1"/>
</dbReference>
<keyword evidence="4" id="KW-0175">Coiled coil</keyword>
<gene>
    <name evidence="7" type="ORF">GTP77_25265</name>
</gene>